<dbReference type="OrthoDB" id="2987348at2"/>
<dbReference type="InterPro" id="IPR029058">
    <property type="entry name" value="AB_hydrolase_fold"/>
</dbReference>
<gene>
    <name evidence="4" type="ORF">EQW73_06230</name>
    <name evidence="5" type="ORF">EQW78_02190</name>
</gene>
<feature type="domain" description="AB hydrolase-1" evidence="3">
    <location>
        <begin position="324"/>
        <end position="572"/>
    </location>
</feature>
<dbReference type="EMBL" id="SDJR01000003">
    <property type="protein sequence ID" value="RXR27189.1"/>
    <property type="molecule type" value="Genomic_DNA"/>
</dbReference>
<evidence type="ECO:0000256" key="2">
    <source>
        <dbReference type="SAM" id="MobiDB-lite"/>
    </source>
</evidence>
<feature type="region of interest" description="Disordered" evidence="2">
    <location>
        <begin position="45"/>
        <end position="191"/>
    </location>
</feature>
<name>A0A4Q1L392_9CELL</name>
<dbReference type="SUPFAM" id="SSF53474">
    <property type="entry name" value="alpha/beta-Hydrolases"/>
    <property type="match status" value="1"/>
</dbReference>
<dbReference type="Pfam" id="PF00561">
    <property type="entry name" value="Abhydrolase_1"/>
    <property type="match status" value="1"/>
</dbReference>
<feature type="compositionally biased region" description="Basic and acidic residues" evidence="2">
    <location>
        <begin position="121"/>
        <end position="130"/>
    </location>
</feature>
<evidence type="ECO:0000313" key="4">
    <source>
        <dbReference type="EMBL" id="RXR27189.1"/>
    </source>
</evidence>
<reference evidence="6 7" key="1">
    <citation type="submission" date="2019-01" db="EMBL/GenBank/DDBJ databases">
        <title>Oerskovia turbata Genome sequencing and assembly.</title>
        <authorList>
            <person name="Dou T."/>
        </authorList>
    </citation>
    <scope>NUCLEOTIDE SEQUENCE [LARGE SCALE GENOMIC DNA]</scope>
    <source>
        <strain evidence="5 6">JCM12123</strain>
        <strain evidence="4 7">JCM3160</strain>
    </source>
</reference>
<keyword evidence="7" id="KW-1185">Reference proteome</keyword>
<dbReference type="PANTHER" id="PTHR43329">
    <property type="entry name" value="EPOXIDE HYDROLASE"/>
    <property type="match status" value="1"/>
</dbReference>
<evidence type="ECO:0000313" key="5">
    <source>
        <dbReference type="EMBL" id="RXR36454.1"/>
    </source>
</evidence>
<feature type="compositionally biased region" description="Basic and acidic residues" evidence="2">
    <location>
        <begin position="80"/>
        <end position="98"/>
    </location>
</feature>
<dbReference type="InterPro" id="IPR000073">
    <property type="entry name" value="AB_hydrolase_1"/>
</dbReference>
<evidence type="ECO:0000259" key="3">
    <source>
        <dbReference type="Pfam" id="PF00561"/>
    </source>
</evidence>
<dbReference type="Gene3D" id="3.40.50.1820">
    <property type="entry name" value="alpha/beta hydrolase"/>
    <property type="match status" value="1"/>
</dbReference>
<dbReference type="Proteomes" id="UP000289805">
    <property type="component" value="Unassembled WGS sequence"/>
</dbReference>
<dbReference type="EMBL" id="SDJQ01000003">
    <property type="protein sequence ID" value="RXR36454.1"/>
    <property type="molecule type" value="Genomic_DNA"/>
</dbReference>
<feature type="compositionally biased region" description="Basic residues" evidence="2">
    <location>
        <begin position="52"/>
        <end position="73"/>
    </location>
</feature>
<comment type="caution">
    <text evidence="5">The sequence shown here is derived from an EMBL/GenBank/DDBJ whole genome shotgun (WGS) entry which is preliminary data.</text>
</comment>
<dbReference type="GO" id="GO:0016787">
    <property type="term" value="F:hydrolase activity"/>
    <property type="evidence" value="ECO:0007669"/>
    <property type="project" value="UniProtKB-KW"/>
</dbReference>
<evidence type="ECO:0000256" key="1">
    <source>
        <dbReference type="ARBA" id="ARBA00022801"/>
    </source>
</evidence>
<evidence type="ECO:0000313" key="7">
    <source>
        <dbReference type="Proteomes" id="UP000290517"/>
    </source>
</evidence>
<dbReference type="STRING" id="1713.GCA_000718325_00088"/>
<keyword evidence="1 5" id="KW-0378">Hydrolase</keyword>
<feature type="region of interest" description="Disordered" evidence="2">
    <location>
        <begin position="204"/>
        <end position="265"/>
    </location>
</feature>
<organism evidence="5 6">
    <name type="scientific">Oerskovia turbata</name>
    <dbReference type="NCBI Taxonomy" id="1713"/>
    <lineage>
        <taxon>Bacteria</taxon>
        <taxon>Bacillati</taxon>
        <taxon>Actinomycetota</taxon>
        <taxon>Actinomycetes</taxon>
        <taxon>Micrococcales</taxon>
        <taxon>Cellulomonadaceae</taxon>
        <taxon>Oerskovia</taxon>
    </lineage>
</organism>
<evidence type="ECO:0000313" key="6">
    <source>
        <dbReference type="Proteomes" id="UP000289805"/>
    </source>
</evidence>
<proteinExistence type="predicted"/>
<dbReference type="InterPro" id="IPR000639">
    <property type="entry name" value="Epox_hydrolase-like"/>
</dbReference>
<feature type="region of interest" description="Disordered" evidence="2">
    <location>
        <begin position="1"/>
        <end position="27"/>
    </location>
</feature>
<sequence length="588" mass="62676">MIPASSGVTGRRCVGGRAVDPDTGDRWVRRHPACAGTAVAPLAGATHGAVGTRRRARLGRRAARRTPRSRGCPHHLPPAPRDRPDGPSRPRPDGGRPDRGHRRVGGRRPAPGARGPGRGRGPAEARDRALVARPCRGRPAGDLGGRARDRRGRVHGTPAGTPARPDLQGVRAPQVPGAAPGARVHARPAPAGGLGLRLLRGHPDGRRPRASAACQARPRARAAHRDGAQRRLPLRPAQGPTHGRGLGRGRGRGRGHERRAGDRGDRTHCLERAGRFVRVTTDSSDFSAALVDGPWRHEFVPANGARFHLAVAGPESRGGGSNAPLVLLLHSYPQFWWAWRHQLEALAEAGYRVAAMDLRGTGASDKPPIGYDAPTRTRDVAGVVRSLGADRAVVVGHGTGGGLAWAMAALQPAVTAGVAAFAAPHPSHVHTSGRRLLTPLAQRHLAFAQLPTFPERALTQDDLVGRVLAAGATTPFTPEAVDTYRTVMRIPFAAHSAMEAIRWSVRSAPRPDGRRFRSALRRPITIPTLQVHGGADGFLRRELTDADAAAVSRSLRFEVLEGVGHFLPEEAPDDVTRLLLDWLPTTRG</sequence>
<accession>A0A4Q1L392</accession>
<feature type="compositionally biased region" description="Basic residues" evidence="2">
    <location>
        <begin position="245"/>
        <end position="257"/>
    </location>
</feature>
<protein>
    <submittedName>
        <fullName evidence="5">Alpha/beta hydrolase</fullName>
    </submittedName>
</protein>
<dbReference type="AlphaFoldDB" id="A0A4Q1L392"/>
<dbReference type="PRINTS" id="PR00412">
    <property type="entry name" value="EPOXHYDRLASE"/>
</dbReference>
<dbReference type="Proteomes" id="UP000290517">
    <property type="component" value="Unassembled WGS sequence"/>
</dbReference>